<organism evidence="2 3">
    <name type="scientific">Chryseobacterium oleae</name>
    <dbReference type="NCBI Taxonomy" id="491207"/>
    <lineage>
        <taxon>Bacteria</taxon>
        <taxon>Pseudomonadati</taxon>
        <taxon>Bacteroidota</taxon>
        <taxon>Flavobacteriia</taxon>
        <taxon>Flavobacteriales</taxon>
        <taxon>Weeksellaceae</taxon>
        <taxon>Chryseobacterium group</taxon>
        <taxon>Chryseobacterium</taxon>
    </lineage>
</organism>
<dbReference type="Gene3D" id="3.60.10.10">
    <property type="entry name" value="Endonuclease/exonuclease/phosphatase"/>
    <property type="match status" value="1"/>
</dbReference>
<evidence type="ECO:0000259" key="1">
    <source>
        <dbReference type="Pfam" id="PF03372"/>
    </source>
</evidence>
<gene>
    <name evidence="2" type="ORF">SAMN05421594_2189</name>
</gene>
<dbReference type="AlphaFoldDB" id="A0A1I4Y6W3"/>
<proteinExistence type="predicted"/>
<dbReference type="GO" id="GO:0004519">
    <property type="term" value="F:endonuclease activity"/>
    <property type="evidence" value="ECO:0007669"/>
    <property type="project" value="UniProtKB-KW"/>
</dbReference>
<dbReference type="PANTHER" id="PTHR41349">
    <property type="match status" value="1"/>
</dbReference>
<dbReference type="OrthoDB" id="9794261at2"/>
<dbReference type="EMBL" id="FOVD01000003">
    <property type="protein sequence ID" value="SFN33745.1"/>
    <property type="molecule type" value="Genomic_DNA"/>
</dbReference>
<keyword evidence="2" id="KW-0378">Hydrolase</keyword>
<dbReference type="PANTHER" id="PTHR41349:SF1">
    <property type="entry name" value="PROTEIN CBG08683"/>
    <property type="match status" value="1"/>
</dbReference>
<dbReference type="Pfam" id="PF03372">
    <property type="entry name" value="Exo_endo_phos"/>
    <property type="match status" value="1"/>
</dbReference>
<protein>
    <submittedName>
        <fullName evidence="2">Endonuclease/Exonuclease/phosphatase family protein</fullName>
    </submittedName>
</protein>
<evidence type="ECO:0000313" key="2">
    <source>
        <dbReference type="EMBL" id="SFN33745.1"/>
    </source>
</evidence>
<keyword evidence="2" id="KW-0540">Nuclease</keyword>
<keyword evidence="3" id="KW-1185">Reference proteome</keyword>
<name>A0A1I4Y6W3_CHROL</name>
<dbReference type="SUPFAM" id="SSF56219">
    <property type="entry name" value="DNase I-like"/>
    <property type="match status" value="1"/>
</dbReference>
<dbReference type="RefSeq" id="WP_090024480.1">
    <property type="nucleotide sequence ID" value="NZ_FOVD01000003.1"/>
</dbReference>
<feature type="domain" description="Endonuclease/exonuclease/phosphatase" evidence="1">
    <location>
        <begin position="53"/>
        <end position="346"/>
    </location>
</feature>
<keyword evidence="2" id="KW-0269">Exonuclease</keyword>
<dbReference type="GO" id="GO:0004527">
    <property type="term" value="F:exonuclease activity"/>
    <property type="evidence" value="ECO:0007669"/>
    <property type="project" value="UniProtKB-KW"/>
</dbReference>
<keyword evidence="2" id="KW-0255">Endonuclease</keyword>
<sequence>MGHIYLNSLIGALLSFYSFSETCTDSSQNLDTLQSKIVSSKVLNEEKYSFSVLQFNIWQEGTQVSGGYDAIVNEIADREPDFVTLSEVRNYNNTSFDERITASLKAKGKTYYASKGYDNGVLSKYPIKDYSSFSGNTYHRLVAEIRPGQEIAVYSGHLDYTHYALYYPRGYDPITSNQLSAPVTDLRKITEMNNQSQRPQQIKDFIERAQEDIKKGRIVILGGDFNEASHLDWTEAVKNKYDHNGVVMLWSSTLSLDKAGFKDSYRMMYPNEVDYPGFTWVTQAPWAPKADERDRIDYIFYYDDGKITVDDSYIVGPKATIVKNVATPETSKDKFSLPKGIWPTDHKAVWSTFTVQGKKKNSKLP</sequence>
<dbReference type="Proteomes" id="UP000198769">
    <property type="component" value="Unassembled WGS sequence"/>
</dbReference>
<dbReference type="InterPro" id="IPR005135">
    <property type="entry name" value="Endo/exonuclease/phosphatase"/>
</dbReference>
<dbReference type="InterPro" id="IPR036691">
    <property type="entry name" value="Endo/exonu/phosph_ase_sf"/>
</dbReference>
<accession>A0A1I4Y6W3</accession>
<reference evidence="3" key="1">
    <citation type="submission" date="2016-10" db="EMBL/GenBank/DDBJ databases">
        <authorList>
            <person name="Varghese N."/>
            <person name="Submissions S."/>
        </authorList>
    </citation>
    <scope>NUCLEOTIDE SEQUENCE [LARGE SCALE GENOMIC DNA]</scope>
    <source>
        <strain evidence="3">DSM 25575</strain>
    </source>
</reference>
<evidence type="ECO:0000313" key="3">
    <source>
        <dbReference type="Proteomes" id="UP000198769"/>
    </source>
</evidence>